<evidence type="ECO:0000313" key="2">
    <source>
        <dbReference type="EMBL" id="AZR74661.1"/>
    </source>
</evidence>
<accession>A0A3S9T2B4</accession>
<dbReference type="KEGG" id="aft:BBF96_15540"/>
<feature type="domain" description="Phospholipase D-like" evidence="1">
    <location>
        <begin position="14"/>
        <end position="128"/>
    </location>
</feature>
<name>A0A3S9T2B4_9FIRM</name>
<organism evidence="2 3">
    <name type="scientific">Anoxybacter fermentans</name>
    <dbReference type="NCBI Taxonomy" id="1323375"/>
    <lineage>
        <taxon>Bacteria</taxon>
        <taxon>Bacillati</taxon>
        <taxon>Bacillota</taxon>
        <taxon>Clostridia</taxon>
        <taxon>Halanaerobiales</taxon>
        <taxon>Anoxybacter</taxon>
    </lineage>
</organism>
<dbReference type="Proteomes" id="UP000267250">
    <property type="component" value="Chromosome"/>
</dbReference>
<dbReference type="Gene3D" id="3.30.870.10">
    <property type="entry name" value="Endonuclease Chain A"/>
    <property type="match status" value="1"/>
</dbReference>
<protein>
    <recommendedName>
        <fullName evidence="1">Phospholipase D-like domain-containing protein</fullName>
    </recommendedName>
</protein>
<proteinExistence type="predicted"/>
<dbReference type="InterPro" id="IPR025202">
    <property type="entry name" value="PLD-like_dom"/>
</dbReference>
<keyword evidence="3" id="KW-1185">Reference proteome</keyword>
<dbReference type="Pfam" id="PF13091">
    <property type="entry name" value="PLDc_2"/>
    <property type="match status" value="1"/>
</dbReference>
<dbReference type="RefSeq" id="WP_164731142.1">
    <property type="nucleotide sequence ID" value="NZ_CP016379.1"/>
</dbReference>
<gene>
    <name evidence="2" type="ORF">BBF96_15540</name>
</gene>
<dbReference type="SUPFAM" id="SSF56024">
    <property type="entry name" value="Phospholipase D/nuclease"/>
    <property type="match status" value="1"/>
</dbReference>
<reference evidence="2 3" key="1">
    <citation type="submission" date="2016-07" db="EMBL/GenBank/DDBJ databases">
        <title>Genome and transcriptome analysis of iron-reducing fermentative bacteria Anoxybacter fermentans.</title>
        <authorList>
            <person name="Zeng X."/>
            <person name="Shao Z."/>
        </authorList>
    </citation>
    <scope>NUCLEOTIDE SEQUENCE [LARGE SCALE GENOMIC DNA]</scope>
    <source>
        <strain evidence="2 3">DY22613</strain>
    </source>
</reference>
<dbReference type="AlphaFoldDB" id="A0A3S9T2B4"/>
<evidence type="ECO:0000313" key="3">
    <source>
        <dbReference type="Proteomes" id="UP000267250"/>
    </source>
</evidence>
<dbReference type="EMBL" id="CP016379">
    <property type="protein sequence ID" value="AZR74661.1"/>
    <property type="molecule type" value="Genomic_DNA"/>
</dbReference>
<evidence type="ECO:0000259" key="1">
    <source>
        <dbReference type="Pfam" id="PF13091"/>
    </source>
</evidence>
<sequence length="148" mass="17253">MSKILTSHQIPGAVIDLIEETKEFCFLITPYYKPWNLLERALEKAANLEKKIVFIFRARDSLTNEMKLLNEKFGFDVVMVENLHTKLYMNERKVILSSMNLYDSSKENNYELGYILEGKRQAQEFKEKIIGGDILCVSGNVKMEHLAW</sequence>